<accession>A0ABR3MIW0</accession>
<comment type="caution">
    <text evidence="1">The sequence shown here is derived from an EMBL/GenBank/DDBJ whole genome shotgun (WGS) entry which is preliminary data.</text>
</comment>
<protein>
    <submittedName>
        <fullName evidence="1">Uncharacterized protein</fullName>
    </submittedName>
</protein>
<dbReference type="Proteomes" id="UP001558613">
    <property type="component" value="Unassembled WGS sequence"/>
</dbReference>
<proteinExistence type="predicted"/>
<keyword evidence="2" id="KW-1185">Reference proteome</keyword>
<name>A0ABR3MIW0_9TELE</name>
<evidence type="ECO:0000313" key="1">
    <source>
        <dbReference type="EMBL" id="KAL1264968.1"/>
    </source>
</evidence>
<organism evidence="1 2">
    <name type="scientific">Cirrhinus molitorella</name>
    <name type="common">mud carp</name>
    <dbReference type="NCBI Taxonomy" id="172907"/>
    <lineage>
        <taxon>Eukaryota</taxon>
        <taxon>Metazoa</taxon>
        <taxon>Chordata</taxon>
        <taxon>Craniata</taxon>
        <taxon>Vertebrata</taxon>
        <taxon>Euteleostomi</taxon>
        <taxon>Actinopterygii</taxon>
        <taxon>Neopterygii</taxon>
        <taxon>Teleostei</taxon>
        <taxon>Ostariophysi</taxon>
        <taxon>Cypriniformes</taxon>
        <taxon>Cyprinidae</taxon>
        <taxon>Labeoninae</taxon>
        <taxon>Labeonini</taxon>
        <taxon>Cirrhinus</taxon>
    </lineage>
</organism>
<gene>
    <name evidence="1" type="ORF">QQF64_002995</name>
</gene>
<dbReference type="EMBL" id="JAYMGO010000011">
    <property type="protein sequence ID" value="KAL1264968.1"/>
    <property type="molecule type" value="Genomic_DNA"/>
</dbReference>
<reference evidence="1 2" key="1">
    <citation type="submission" date="2023-09" db="EMBL/GenBank/DDBJ databases">
        <authorList>
            <person name="Wang M."/>
        </authorList>
    </citation>
    <scope>NUCLEOTIDE SEQUENCE [LARGE SCALE GENOMIC DNA]</scope>
    <source>
        <strain evidence="1">GT-2023</strain>
        <tissue evidence="1">Liver</tissue>
    </source>
</reference>
<sequence>MDRARCRAIIIHAWNRPSSLRLSVSLPASAAGAAAAQAPPNPRSTASLSISPALSLSLSLIWVIHEIFIAALHHIRHSDINFRNAQGGSSASDNLHKSISV</sequence>
<evidence type="ECO:0000313" key="2">
    <source>
        <dbReference type="Proteomes" id="UP001558613"/>
    </source>
</evidence>